<gene>
    <name evidence="2" type="ORF">PILCRDRAFT_11312</name>
</gene>
<keyword evidence="3" id="KW-1185">Reference proteome</keyword>
<dbReference type="Proteomes" id="UP000054166">
    <property type="component" value="Unassembled WGS sequence"/>
</dbReference>
<sequence length="176" mass="19346">MGGGAVTPQHPSPPPAAPLQPETELPWLGFGFFSPNPLRASRCANAQPHHHHHIVCTTTPPIRTVPRRRFTRAPKIEPRRLGFGFIAQTPSLASRLRTQCPIATTASSTPLHHLLSPLSIPISNGPPKIEPQWLDFGFLALRPLSRLAFANAMPRHYHHLISTTTPPPSATLHPHF</sequence>
<accession>A0A0C3F0L6</accession>
<reference evidence="2 3" key="1">
    <citation type="submission" date="2014-04" db="EMBL/GenBank/DDBJ databases">
        <authorList>
            <consortium name="DOE Joint Genome Institute"/>
            <person name="Kuo A."/>
            <person name="Tarkka M."/>
            <person name="Buscot F."/>
            <person name="Kohler A."/>
            <person name="Nagy L.G."/>
            <person name="Floudas D."/>
            <person name="Copeland A."/>
            <person name="Barry K.W."/>
            <person name="Cichocki N."/>
            <person name="Veneault-Fourrey C."/>
            <person name="LaButti K."/>
            <person name="Lindquist E.A."/>
            <person name="Lipzen A."/>
            <person name="Lundell T."/>
            <person name="Morin E."/>
            <person name="Murat C."/>
            <person name="Sun H."/>
            <person name="Tunlid A."/>
            <person name="Henrissat B."/>
            <person name="Grigoriev I.V."/>
            <person name="Hibbett D.S."/>
            <person name="Martin F."/>
            <person name="Nordberg H.P."/>
            <person name="Cantor M.N."/>
            <person name="Hua S.X."/>
        </authorList>
    </citation>
    <scope>NUCLEOTIDE SEQUENCE [LARGE SCALE GENOMIC DNA]</scope>
    <source>
        <strain evidence="2 3">F 1598</strain>
    </source>
</reference>
<dbReference type="HOGENOM" id="CLU_1525743_0_0_1"/>
<dbReference type="InParanoid" id="A0A0C3F0L6"/>
<proteinExistence type="predicted"/>
<name>A0A0C3F0L6_PILCF</name>
<evidence type="ECO:0000313" key="2">
    <source>
        <dbReference type="EMBL" id="KIM78335.1"/>
    </source>
</evidence>
<reference evidence="3" key="2">
    <citation type="submission" date="2015-01" db="EMBL/GenBank/DDBJ databases">
        <title>Evolutionary Origins and Diversification of the Mycorrhizal Mutualists.</title>
        <authorList>
            <consortium name="DOE Joint Genome Institute"/>
            <consortium name="Mycorrhizal Genomics Consortium"/>
            <person name="Kohler A."/>
            <person name="Kuo A."/>
            <person name="Nagy L.G."/>
            <person name="Floudas D."/>
            <person name="Copeland A."/>
            <person name="Barry K.W."/>
            <person name="Cichocki N."/>
            <person name="Veneault-Fourrey C."/>
            <person name="LaButti K."/>
            <person name="Lindquist E.A."/>
            <person name="Lipzen A."/>
            <person name="Lundell T."/>
            <person name="Morin E."/>
            <person name="Murat C."/>
            <person name="Riley R."/>
            <person name="Ohm R."/>
            <person name="Sun H."/>
            <person name="Tunlid A."/>
            <person name="Henrissat B."/>
            <person name="Grigoriev I.V."/>
            <person name="Hibbett D.S."/>
            <person name="Martin F."/>
        </authorList>
    </citation>
    <scope>NUCLEOTIDE SEQUENCE [LARGE SCALE GENOMIC DNA]</scope>
    <source>
        <strain evidence="3">F 1598</strain>
    </source>
</reference>
<protein>
    <submittedName>
        <fullName evidence="2">Uncharacterized protein</fullName>
    </submittedName>
</protein>
<dbReference type="AlphaFoldDB" id="A0A0C3F0L6"/>
<organism evidence="2 3">
    <name type="scientific">Piloderma croceum (strain F 1598)</name>
    <dbReference type="NCBI Taxonomy" id="765440"/>
    <lineage>
        <taxon>Eukaryota</taxon>
        <taxon>Fungi</taxon>
        <taxon>Dikarya</taxon>
        <taxon>Basidiomycota</taxon>
        <taxon>Agaricomycotina</taxon>
        <taxon>Agaricomycetes</taxon>
        <taxon>Agaricomycetidae</taxon>
        <taxon>Atheliales</taxon>
        <taxon>Atheliaceae</taxon>
        <taxon>Piloderma</taxon>
    </lineage>
</organism>
<feature type="region of interest" description="Disordered" evidence="1">
    <location>
        <begin position="1"/>
        <end position="21"/>
    </location>
</feature>
<evidence type="ECO:0000256" key="1">
    <source>
        <dbReference type="SAM" id="MobiDB-lite"/>
    </source>
</evidence>
<evidence type="ECO:0000313" key="3">
    <source>
        <dbReference type="Proteomes" id="UP000054166"/>
    </source>
</evidence>
<dbReference type="EMBL" id="KN833017">
    <property type="protein sequence ID" value="KIM78335.1"/>
    <property type="molecule type" value="Genomic_DNA"/>
</dbReference>